<accession>A0AAV3XB61</accession>
<protein>
    <recommendedName>
        <fullName evidence="3">Transposase</fullName>
    </recommendedName>
</protein>
<dbReference type="Proteomes" id="UP001050975">
    <property type="component" value="Unassembled WGS sequence"/>
</dbReference>
<keyword evidence="2" id="KW-1185">Reference proteome</keyword>
<evidence type="ECO:0000313" key="2">
    <source>
        <dbReference type="Proteomes" id="UP001050975"/>
    </source>
</evidence>
<sequence length="33" mass="3724">MKKLSNIPGSDYFSGRVRQTKASKLLQANTRLD</sequence>
<evidence type="ECO:0000313" key="1">
    <source>
        <dbReference type="EMBL" id="GET39499.1"/>
    </source>
</evidence>
<name>A0AAV3XB61_9CYAN</name>
<evidence type="ECO:0008006" key="3">
    <source>
        <dbReference type="Google" id="ProtNLM"/>
    </source>
</evidence>
<organism evidence="1 2">
    <name type="scientific">Microseira wollei NIES-4236</name>
    <dbReference type="NCBI Taxonomy" id="2530354"/>
    <lineage>
        <taxon>Bacteria</taxon>
        <taxon>Bacillati</taxon>
        <taxon>Cyanobacteriota</taxon>
        <taxon>Cyanophyceae</taxon>
        <taxon>Oscillatoriophycideae</taxon>
        <taxon>Aerosakkonematales</taxon>
        <taxon>Aerosakkonemataceae</taxon>
        <taxon>Microseira</taxon>
    </lineage>
</organism>
<proteinExistence type="predicted"/>
<dbReference type="AlphaFoldDB" id="A0AAV3XB61"/>
<comment type="caution">
    <text evidence="1">The sequence shown here is derived from an EMBL/GenBank/DDBJ whole genome shotgun (WGS) entry which is preliminary data.</text>
</comment>
<dbReference type="EMBL" id="BLAY01000067">
    <property type="protein sequence ID" value="GET39499.1"/>
    <property type="molecule type" value="Genomic_DNA"/>
</dbReference>
<reference evidence="1" key="1">
    <citation type="submission" date="2019-10" db="EMBL/GenBank/DDBJ databases">
        <title>Draft genome sequece of Microseira wollei NIES-4236.</title>
        <authorList>
            <person name="Yamaguchi H."/>
            <person name="Suzuki S."/>
            <person name="Kawachi M."/>
        </authorList>
    </citation>
    <scope>NUCLEOTIDE SEQUENCE</scope>
    <source>
        <strain evidence="1">NIES-4236</strain>
    </source>
</reference>
<gene>
    <name evidence="1" type="ORF">MiSe_42680</name>
</gene>